<dbReference type="InterPro" id="IPR002227">
    <property type="entry name" value="Tyrosinase_Cu-bd"/>
</dbReference>
<feature type="signal peptide" evidence="11">
    <location>
        <begin position="1"/>
        <end position="20"/>
    </location>
</feature>
<dbReference type="Proteomes" id="UP001175261">
    <property type="component" value="Unassembled WGS sequence"/>
</dbReference>
<dbReference type="Gene3D" id="2.60.310.20">
    <property type="match status" value="1"/>
</dbReference>
<dbReference type="InterPro" id="IPR008922">
    <property type="entry name" value="Di-copper_centre_dom_sf"/>
</dbReference>
<dbReference type="AlphaFoldDB" id="A0AA39GF27"/>
<organism evidence="14 15">
    <name type="scientific">Sarocladium strictum</name>
    <name type="common">Black bundle disease fungus</name>
    <name type="synonym">Acremonium strictum</name>
    <dbReference type="NCBI Taxonomy" id="5046"/>
    <lineage>
        <taxon>Eukaryota</taxon>
        <taxon>Fungi</taxon>
        <taxon>Dikarya</taxon>
        <taxon>Ascomycota</taxon>
        <taxon>Pezizomycotina</taxon>
        <taxon>Sordariomycetes</taxon>
        <taxon>Hypocreomycetidae</taxon>
        <taxon>Hypocreales</taxon>
        <taxon>Sarocladiaceae</taxon>
        <taxon>Sarocladium</taxon>
    </lineage>
</organism>
<dbReference type="InterPro" id="IPR041640">
    <property type="entry name" value="Tyrosinase_C"/>
</dbReference>
<comment type="similarity">
    <text evidence="2">Belongs to the tyrosinase family.</text>
</comment>
<dbReference type="InterPro" id="IPR050316">
    <property type="entry name" value="Tyrosinase/Hemocyanin"/>
</dbReference>
<dbReference type="PANTHER" id="PTHR11474:SF76">
    <property type="entry name" value="SHKT DOMAIN-CONTAINING PROTEIN"/>
    <property type="match status" value="1"/>
</dbReference>
<dbReference type="EMBL" id="JAPDFR010000005">
    <property type="protein sequence ID" value="KAK0386155.1"/>
    <property type="molecule type" value="Genomic_DNA"/>
</dbReference>
<dbReference type="GO" id="GO:0042438">
    <property type="term" value="P:melanin biosynthetic process"/>
    <property type="evidence" value="ECO:0007669"/>
    <property type="project" value="UniProtKB-KW"/>
</dbReference>
<evidence type="ECO:0000256" key="11">
    <source>
        <dbReference type="SAM" id="SignalP"/>
    </source>
</evidence>
<dbReference type="GO" id="GO:0046872">
    <property type="term" value="F:metal ion binding"/>
    <property type="evidence" value="ECO:0007669"/>
    <property type="project" value="UniProtKB-KW"/>
</dbReference>
<sequence length="635" mass="71571">MRFCSIPAGLGLCWAAIVAAQAPYDFGVDIERFVRRQDTGARIVVGRLPITSNSTIPRRLEIREMREDTYKWDLFMLALSMFQYVNQDDPLSWYQIAGIHGVPFQTWNGVEPVLGGAMSGYCTHSSALFPTWHRPYLALFEQEVYRLANLIAAMYQNPAERALYQRAASDLRIPYWDWAKDAPPGQTQFPDVFWDAVITQNGPRGQQLIRNPLYSYQFRPVNEDAFIWSPLKFWTETKRAPDTNISVLYPPSRNDLINAALLGKLPEIQQRLYILFSGYKDFNSFGNKAWAVSQNLSSVDSLEAVHDVIHIYGGLKGHMTYVPLSAFDPIFFMHHAMTDRLVAIWQILNPKSWIQPMAAGETSYNSLKGTLQQSDTPLTPFFKSQEGAFWTSDDARTTEAFGYTYADTDPFLAANQNFRGELARKITMWYGGSSPVALKMKTSLHHGTEPSGIVHLRDNHFKSFRPNLKPDALDPSLSSIVQHGKYTEWVANVHVNVEALDGSFTIHFFVGQAPTNIGEWEGAQNHVGSVNIFAMDRNTGSRSKISGTLPLTSALMKLVAINALPSLDPSVVSPFLHRTMQFRVVSSDDSEVDPRWVDGLFIGVSSSEVTMPDSDLELPHWGSSVRRLEIWPDEQ</sequence>
<dbReference type="EC" id="1.14.18.1" evidence="3"/>
<keyword evidence="8" id="KW-0470">Melanin biosynthesis</keyword>
<evidence type="ECO:0000259" key="12">
    <source>
        <dbReference type="PROSITE" id="PS00497"/>
    </source>
</evidence>
<evidence type="ECO:0000256" key="4">
    <source>
        <dbReference type="ARBA" id="ARBA00022723"/>
    </source>
</evidence>
<gene>
    <name evidence="14" type="ORF">NLU13_5992</name>
</gene>
<dbReference type="PROSITE" id="PS00498">
    <property type="entry name" value="TYROSINASE_2"/>
    <property type="match status" value="1"/>
</dbReference>
<keyword evidence="5" id="KW-0560">Oxidoreductase</keyword>
<dbReference type="Pfam" id="PF18132">
    <property type="entry name" value="Tyrosinase_C"/>
    <property type="match status" value="1"/>
</dbReference>
<dbReference type="PANTHER" id="PTHR11474">
    <property type="entry name" value="TYROSINASE FAMILY MEMBER"/>
    <property type="match status" value="1"/>
</dbReference>
<evidence type="ECO:0000256" key="2">
    <source>
        <dbReference type="ARBA" id="ARBA00009928"/>
    </source>
</evidence>
<dbReference type="Pfam" id="PF00264">
    <property type="entry name" value="Tyrosinase"/>
    <property type="match status" value="1"/>
</dbReference>
<keyword evidence="6" id="KW-0186">Copper</keyword>
<keyword evidence="11" id="KW-0732">Signal</keyword>
<evidence type="ECO:0000259" key="13">
    <source>
        <dbReference type="PROSITE" id="PS00498"/>
    </source>
</evidence>
<evidence type="ECO:0000256" key="10">
    <source>
        <dbReference type="ARBA" id="ARBA00048881"/>
    </source>
</evidence>
<keyword evidence="4" id="KW-0479">Metal-binding</keyword>
<protein>
    <recommendedName>
        <fullName evidence="3">tyrosinase</fullName>
        <ecNumber evidence="3">1.14.18.1</ecNumber>
    </recommendedName>
</protein>
<evidence type="ECO:0000256" key="6">
    <source>
        <dbReference type="ARBA" id="ARBA00023008"/>
    </source>
</evidence>
<name>A0AA39GF27_SARSR</name>
<comment type="cofactor">
    <cofactor evidence="1">
        <name>Cu(2+)</name>
        <dbReference type="ChEBI" id="CHEBI:29036"/>
    </cofactor>
</comment>
<comment type="catalytic activity">
    <reaction evidence="9">
        <text>2 L-dopa + O2 = 2 L-dopaquinone + 2 H2O</text>
        <dbReference type="Rhea" id="RHEA:34287"/>
        <dbReference type="ChEBI" id="CHEBI:15377"/>
        <dbReference type="ChEBI" id="CHEBI:15379"/>
        <dbReference type="ChEBI" id="CHEBI:57504"/>
        <dbReference type="ChEBI" id="CHEBI:57924"/>
        <dbReference type="EC" id="1.14.18.1"/>
    </reaction>
</comment>
<comment type="caution">
    <text evidence="14">The sequence shown here is derived from an EMBL/GenBank/DDBJ whole genome shotgun (WGS) entry which is preliminary data.</text>
</comment>
<reference evidence="14" key="1">
    <citation type="submission" date="2022-10" db="EMBL/GenBank/DDBJ databases">
        <title>Determination and structural analysis of whole genome sequence of Sarocladium strictum F4-1.</title>
        <authorList>
            <person name="Hu L."/>
            <person name="Jiang Y."/>
        </authorList>
    </citation>
    <scope>NUCLEOTIDE SEQUENCE</scope>
    <source>
        <strain evidence="14">F4-1</strain>
    </source>
</reference>
<evidence type="ECO:0000313" key="14">
    <source>
        <dbReference type="EMBL" id="KAK0386155.1"/>
    </source>
</evidence>
<dbReference type="SUPFAM" id="SSF48056">
    <property type="entry name" value="Di-copper centre-containing domain"/>
    <property type="match status" value="1"/>
</dbReference>
<evidence type="ECO:0000256" key="1">
    <source>
        <dbReference type="ARBA" id="ARBA00001973"/>
    </source>
</evidence>
<evidence type="ECO:0000256" key="8">
    <source>
        <dbReference type="ARBA" id="ARBA00023101"/>
    </source>
</evidence>
<evidence type="ECO:0000256" key="5">
    <source>
        <dbReference type="ARBA" id="ARBA00023002"/>
    </source>
</evidence>
<evidence type="ECO:0000256" key="9">
    <source>
        <dbReference type="ARBA" id="ARBA00048233"/>
    </source>
</evidence>
<evidence type="ECO:0000313" key="15">
    <source>
        <dbReference type="Proteomes" id="UP001175261"/>
    </source>
</evidence>
<feature type="chain" id="PRO_5041290726" description="tyrosinase" evidence="11">
    <location>
        <begin position="21"/>
        <end position="635"/>
    </location>
</feature>
<feature type="domain" description="Tyrosinase copper-binding" evidence="12">
    <location>
        <begin position="124"/>
        <end position="141"/>
    </location>
</feature>
<evidence type="ECO:0000256" key="7">
    <source>
        <dbReference type="ARBA" id="ARBA00023033"/>
    </source>
</evidence>
<keyword evidence="15" id="KW-1185">Reference proteome</keyword>
<dbReference type="GO" id="GO:0004503">
    <property type="term" value="F:tyrosinase activity"/>
    <property type="evidence" value="ECO:0007669"/>
    <property type="project" value="UniProtKB-EC"/>
</dbReference>
<dbReference type="PRINTS" id="PR00092">
    <property type="entry name" value="TYROSINASE"/>
</dbReference>
<accession>A0AA39GF27</accession>
<comment type="catalytic activity">
    <reaction evidence="10">
        <text>L-tyrosine + O2 = L-dopaquinone + H2O</text>
        <dbReference type="Rhea" id="RHEA:18117"/>
        <dbReference type="ChEBI" id="CHEBI:15377"/>
        <dbReference type="ChEBI" id="CHEBI:15379"/>
        <dbReference type="ChEBI" id="CHEBI:57924"/>
        <dbReference type="ChEBI" id="CHEBI:58315"/>
        <dbReference type="EC" id="1.14.18.1"/>
    </reaction>
</comment>
<feature type="domain" description="Tyrosinase copper-binding" evidence="13">
    <location>
        <begin position="328"/>
        <end position="339"/>
    </location>
</feature>
<dbReference type="Gene3D" id="1.10.1280.10">
    <property type="entry name" value="Di-copper center containing domain from catechol oxidase"/>
    <property type="match status" value="1"/>
</dbReference>
<keyword evidence="7" id="KW-0503">Monooxygenase</keyword>
<dbReference type="PROSITE" id="PS00497">
    <property type="entry name" value="TYROSINASE_1"/>
    <property type="match status" value="1"/>
</dbReference>
<proteinExistence type="inferred from homology"/>
<evidence type="ECO:0000256" key="3">
    <source>
        <dbReference type="ARBA" id="ARBA00011906"/>
    </source>
</evidence>